<organism evidence="2 3">
    <name type="scientific">Amycolatopsis rhabdoformis</name>
    <dbReference type="NCBI Taxonomy" id="1448059"/>
    <lineage>
        <taxon>Bacteria</taxon>
        <taxon>Bacillati</taxon>
        <taxon>Actinomycetota</taxon>
        <taxon>Actinomycetes</taxon>
        <taxon>Pseudonocardiales</taxon>
        <taxon>Pseudonocardiaceae</taxon>
        <taxon>Amycolatopsis</taxon>
    </lineage>
</organism>
<dbReference type="Pfam" id="PF06013">
    <property type="entry name" value="WXG100"/>
    <property type="match status" value="1"/>
</dbReference>
<dbReference type="RefSeq" id="WP_326567002.1">
    <property type="nucleotide sequence ID" value="NZ_CP142149.1"/>
</dbReference>
<keyword evidence="3" id="KW-1185">Reference proteome</keyword>
<protein>
    <submittedName>
        <fullName evidence="2">WXG100 family type VII secretion target</fullName>
    </submittedName>
</protein>
<dbReference type="Proteomes" id="UP001330812">
    <property type="component" value="Chromosome"/>
</dbReference>
<dbReference type="NCBIfam" id="TIGR03930">
    <property type="entry name" value="WXG100_ESAT6"/>
    <property type="match status" value="1"/>
</dbReference>
<accession>A0ABZ1I1H8</accession>
<dbReference type="SUPFAM" id="SSF140453">
    <property type="entry name" value="EsxAB dimer-like"/>
    <property type="match status" value="1"/>
</dbReference>
<evidence type="ECO:0000313" key="2">
    <source>
        <dbReference type="EMBL" id="WSE27999.1"/>
    </source>
</evidence>
<reference evidence="2 3" key="1">
    <citation type="journal article" date="2015" name="Int. J. Syst. Evol. Microbiol.">
        <title>Amycolatopsis rhabdoformis sp. nov., an actinomycete isolated from a tropical forest soil.</title>
        <authorList>
            <person name="Souza W.R."/>
            <person name="Silva R.E."/>
            <person name="Goodfellow M."/>
            <person name="Busarakam K."/>
            <person name="Figueiro F.S."/>
            <person name="Ferreira D."/>
            <person name="Rodrigues-Filho E."/>
            <person name="Moraes L.A.B."/>
            <person name="Zucchi T.D."/>
        </authorList>
    </citation>
    <scope>NUCLEOTIDE SEQUENCE [LARGE SCALE GENOMIC DNA]</scope>
    <source>
        <strain evidence="2 3">NCIMB 14900</strain>
    </source>
</reference>
<feature type="compositionally biased region" description="Low complexity" evidence="1">
    <location>
        <begin position="17"/>
        <end position="33"/>
    </location>
</feature>
<dbReference type="InterPro" id="IPR010310">
    <property type="entry name" value="T7SS_ESAT-6-like"/>
</dbReference>
<proteinExistence type="predicted"/>
<dbReference type="Gene3D" id="1.10.287.1060">
    <property type="entry name" value="ESAT-6-like"/>
    <property type="match status" value="1"/>
</dbReference>
<evidence type="ECO:0000256" key="1">
    <source>
        <dbReference type="SAM" id="MobiDB-lite"/>
    </source>
</evidence>
<dbReference type="InterPro" id="IPR036689">
    <property type="entry name" value="ESAT-6-like_sf"/>
</dbReference>
<dbReference type="EMBL" id="CP142149">
    <property type="protein sequence ID" value="WSE27999.1"/>
    <property type="molecule type" value="Genomic_DNA"/>
</dbReference>
<sequence>MASQDGAKVDTGIMRQGASTITSTGDGITSTGGQVDSTMQELLGTWRSDSATIFHQAMGEFDNTVKKIVQRLTTLSEHVTQGAADYDRGDEDNTSTARAQSAAIGGGGLSGF</sequence>
<feature type="region of interest" description="Disordered" evidence="1">
    <location>
        <begin position="1"/>
        <end position="34"/>
    </location>
</feature>
<name>A0ABZ1I1H8_9PSEU</name>
<gene>
    <name evidence="2" type="ORF">VSH64_34875</name>
</gene>
<evidence type="ECO:0000313" key="3">
    <source>
        <dbReference type="Proteomes" id="UP001330812"/>
    </source>
</evidence>
<feature type="region of interest" description="Disordered" evidence="1">
    <location>
        <begin position="83"/>
        <end position="112"/>
    </location>
</feature>